<dbReference type="AlphaFoldDB" id="A0A1J5S0S8"/>
<sequence>MKLFKLFLLVSLLTACASQGGGSAGTPQDDTTRAQKIARIHTELAGMYYDRAQYGVALQEVAVALKADAGFPQAYNVRALVRMALHEDDKADEDFQHSLKLDSTNSDTHNNYGWFLCQGGHMKESFKQFQEALDNPLYATPEMAYVNLGLCSRKAGMMKEAESNLQRALTLRPDMPNALYGLADLNYGKGDFAAAKSYFNRFVQLTAEPNAEQLWLAVRIERKMRDRNSEASYALQLRKNYPDSREAQLLSQGQ</sequence>
<dbReference type="PANTHER" id="PTHR44858:SF1">
    <property type="entry name" value="UDP-N-ACETYLGLUCOSAMINE--PEPTIDE N-ACETYLGLUCOSAMINYLTRANSFERASE SPINDLY-RELATED"/>
    <property type="match status" value="1"/>
</dbReference>
<dbReference type="NCBIfam" id="TIGR02521">
    <property type="entry name" value="type_IV_pilW"/>
    <property type="match status" value="1"/>
</dbReference>
<proteinExistence type="predicted"/>
<dbReference type="SUPFAM" id="SSF48452">
    <property type="entry name" value="TPR-like"/>
    <property type="match status" value="1"/>
</dbReference>
<gene>
    <name evidence="3" type="ORF">GALL_162900</name>
</gene>
<dbReference type="SMART" id="SM00028">
    <property type="entry name" value="TPR"/>
    <property type="match status" value="3"/>
</dbReference>
<protein>
    <submittedName>
        <fullName evidence="3">Tetratricopeptide repeat protein</fullName>
    </submittedName>
</protein>
<reference evidence="3" key="1">
    <citation type="submission" date="2016-10" db="EMBL/GenBank/DDBJ databases">
        <title>Sequence of Gallionella enrichment culture.</title>
        <authorList>
            <person name="Poehlein A."/>
            <person name="Muehling M."/>
            <person name="Daniel R."/>
        </authorList>
    </citation>
    <scope>NUCLEOTIDE SEQUENCE</scope>
</reference>
<name>A0A1J5S0S8_9ZZZZ</name>
<dbReference type="PROSITE" id="PS50005">
    <property type="entry name" value="TPR"/>
    <property type="match status" value="1"/>
</dbReference>
<evidence type="ECO:0000256" key="1">
    <source>
        <dbReference type="ARBA" id="ARBA00022737"/>
    </source>
</evidence>
<evidence type="ECO:0000256" key="2">
    <source>
        <dbReference type="ARBA" id="ARBA00022803"/>
    </source>
</evidence>
<keyword evidence="2" id="KW-0802">TPR repeat</keyword>
<accession>A0A1J5S0S8</accession>
<keyword evidence="1" id="KW-0677">Repeat</keyword>
<dbReference type="PANTHER" id="PTHR44858">
    <property type="entry name" value="TETRATRICOPEPTIDE REPEAT PROTEIN 6"/>
    <property type="match status" value="1"/>
</dbReference>
<dbReference type="Pfam" id="PF14559">
    <property type="entry name" value="TPR_19"/>
    <property type="match status" value="1"/>
</dbReference>
<dbReference type="InterPro" id="IPR013360">
    <property type="entry name" value="Pilus_4_PilW"/>
</dbReference>
<dbReference type="InterPro" id="IPR019734">
    <property type="entry name" value="TPR_rpt"/>
</dbReference>
<dbReference type="Gene3D" id="1.25.40.10">
    <property type="entry name" value="Tetratricopeptide repeat domain"/>
    <property type="match status" value="1"/>
</dbReference>
<comment type="caution">
    <text evidence="3">The sequence shown here is derived from an EMBL/GenBank/DDBJ whole genome shotgun (WGS) entry which is preliminary data.</text>
</comment>
<organism evidence="3">
    <name type="scientific">mine drainage metagenome</name>
    <dbReference type="NCBI Taxonomy" id="410659"/>
    <lineage>
        <taxon>unclassified sequences</taxon>
        <taxon>metagenomes</taxon>
        <taxon>ecological metagenomes</taxon>
    </lineage>
</organism>
<evidence type="ECO:0000313" key="3">
    <source>
        <dbReference type="EMBL" id="OIR01579.1"/>
    </source>
</evidence>
<dbReference type="InterPro" id="IPR050498">
    <property type="entry name" value="Ycf3"/>
</dbReference>
<dbReference type="InterPro" id="IPR011990">
    <property type="entry name" value="TPR-like_helical_dom_sf"/>
</dbReference>
<dbReference type="PROSITE" id="PS51257">
    <property type="entry name" value="PROKAR_LIPOPROTEIN"/>
    <property type="match status" value="1"/>
</dbReference>
<dbReference type="EMBL" id="MLJW01000082">
    <property type="protein sequence ID" value="OIR01579.1"/>
    <property type="molecule type" value="Genomic_DNA"/>
</dbReference>